<name>A0A818U5A6_9BILA</name>
<evidence type="ECO:0000256" key="2">
    <source>
        <dbReference type="ARBA" id="ARBA00022525"/>
    </source>
</evidence>
<evidence type="ECO:0000313" key="5">
    <source>
        <dbReference type="EMBL" id="CAF3647431.1"/>
    </source>
</evidence>
<reference evidence="6" key="1">
    <citation type="submission" date="2021-02" db="EMBL/GenBank/DDBJ databases">
        <authorList>
            <person name="Nowell W R."/>
        </authorList>
    </citation>
    <scope>NUCLEOTIDE SEQUENCE</scope>
</reference>
<evidence type="ECO:0000256" key="3">
    <source>
        <dbReference type="ARBA" id="ARBA00023157"/>
    </source>
</evidence>
<dbReference type="InterPro" id="IPR006208">
    <property type="entry name" value="Glyco_hormone_CN"/>
</dbReference>
<evidence type="ECO:0000313" key="6">
    <source>
        <dbReference type="EMBL" id="CAF3693314.1"/>
    </source>
</evidence>
<dbReference type="Pfam" id="PF00007">
    <property type="entry name" value="Cys_knot"/>
    <property type="match status" value="1"/>
</dbReference>
<sequence length="123" mass="14010">MALIVYKAVCAIIIVLQLRTMNFIYVHGKIGGYCTLKNRTVVLNICKTPPRLMLPVCEGFCSSSTQWEFNSNRFVPRTSVCIVTRHRNEQFICPDSTHTAVEIMIPLACSCNKHYCQSLRQHS</sequence>
<dbReference type="GO" id="GO:0005576">
    <property type="term" value="C:extracellular region"/>
    <property type="evidence" value="ECO:0007669"/>
    <property type="project" value="UniProtKB-SubCell"/>
</dbReference>
<accession>A0A818U5A6</accession>
<dbReference type="Proteomes" id="UP000663874">
    <property type="component" value="Unassembled WGS sequence"/>
</dbReference>
<dbReference type="Proteomes" id="UP000663823">
    <property type="component" value="Unassembled WGS sequence"/>
</dbReference>
<evidence type="ECO:0000256" key="1">
    <source>
        <dbReference type="ARBA" id="ARBA00004613"/>
    </source>
</evidence>
<comment type="caution">
    <text evidence="6">The sequence shown here is derived from an EMBL/GenBank/DDBJ whole genome shotgun (WGS) entry which is preliminary data.</text>
</comment>
<dbReference type="EMBL" id="CAJOAX010000767">
    <property type="protein sequence ID" value="CAF3647431.1"/>
    <property type="molecule type" value="Genomic_DNA"/>
</dbReference>
<organism evidence="6 7">
    <name type="scientific">Rotaria sordida</name>
    <dbReference type="NCBI Taxonomy" id="392033"/>
    <lineage>
        <taxon>Eukaryota</taxon>
        <taxon>Metazoa</taxon>
        <taxon>Spiralia</taxon>
        <taxon>Gnathifera</taxon>
        <taxon>Rotifera</taxon>
        <taxon>Eurotatoria</taxon>
        <taxon>Bdelloidea</taxon>
        <taxon>Philodinida</taxon>
        <taxon>Philodinidae</taxon>
        <taxon>Rotaria</taxon>
    </lineage>
</organism>
<gene>
    <name evidence="6" type="ORF">FNK824_LOCUS8659</name>
    <name evidence="5" type="ORF">OTI717_LOCUS9176</name>
</gene>
<protein>
    <recommendedName>
        <fullName evidence="4">Glycoprotein hormone subunit beta domain-containing protein</fullName>
    </recommendedName>
</protein>
<comment type="subcellular location">
    <subcellularLocation>
        <location evidence="1">Secreted</location>
    </subcellularLocation>
</comment>
<keyword evidence="3" id="KW-1015">Disulfide bond</keyword>
<evidence type="ECO:0000313" key="7">
    <source>
        <dbReference type="Proteomes" id="UP000663874"/>
    </source>
</evidence>
<feature type="domain" description="Glycoprotein hormone subunit beta" evidence="4">
    <location>
        <begin position="33"/>
        <end position="118"/>
    </location>
</feature>
<keyword evidence="2" id="KW-0964">Secreted</keyword>
<proteinExistence type="predicted"/>
<evidence type="ECO:0000259" key="4">
    <source>
        <dbReference type="Pfam" id="PF00007"/>
    </source>
</evidence>
<dbReference type="EMBL" id="CAJOBE010000864">
    <property type="protein sequence ID" value="CAF3693314.1"/>
    <property type="molecule type" value="Genomic_DNA"/>
</dbReference>
<dbReference type="AlphaFoldDB" id="A0A818U5A6"/>